<dbReference type="Proteomes" id="UP001476247">
    <property type="component" value="Unassembled WGS sequence"/>
</dbReference>
<evidence type="ECO:0000313" key="3">
    <source>
        <dbReference type="Proteomes" id="UP001476247"/>
    </source>
</evidence>
<sequence length="653" mass="75729">MDMDLDEDFNDFELDLEDLLALQQEEEIYLSSQQVRTTVTDTQLNLVPPIERASTNEQQTTTNVQQSRGIQEEQETIENLRFRLERSELIRANNDDERRKRESEDAKTIIEEKANILRLKRELARLKEQDDPYQKRPFPGTVPDHQKSKRSAKPSPFIKLPSFFSQSSYSQSQSSQQSTIKVEELVTPPLPTTSMSTASPVKMPSSHSEPKKPKVRQQQTKKTGLTETEKNNKLLIVLFTPLFQEWNNRNHKNTKSINVCLTKSNIRYFSTRFSQQFVPDRSQCSSAGNYENLVLLASDISNHLIKSEHAHSTIRLLLNVLNLSLQICIKEKSYKVIQNIVDVLLSLSTCFPITKKFLEKDLIDNNSILIQLSKSLELFYFDKQEQYLLLTEVPDIQRKSMTEINRLSQTYSTTPTEISRRLKLADTPKESLTIVSSILELFFSIASQDEKAVFDFLMEDSSFLKLLDPVTPYKVLISALSILETNFADDASMVSYKDQNLMLVNYLTDLIIVPQGSLSFDNWFELRFKSMNLLYYMTLVQPSSRLFKKMFEVIFKGTDQALADLYREFNENRPYTSVKNRKLYDRLMKIGLEIIYNIIMNYPEDIFVHVNEPKSKHVFGYVQFFRSKGINENHPANTILSILSKYFGAYFSR</sequence>
<feature type="region of interest" description="Disordered" evidence="1">
    <location>
        <begin position="188"/>
        <end position="227"/>
    </location>
</feature>
<feature type="region of interest" description="Disordered" evidence="1">
    <location>
        <begin position="127"/>
        <end position="157"/>
    </location>
</feature>
<evidence type="ECO:0000313" key="2">
    <source>
        <dbReference type="EMBL" id="GAA5802579.1"/>
    </source>
</evidence>
<accession>A0ABP9Y6I9</accession>
<organism evidence="2 3">
    <name type="scientific">Helicostylum pulchrum</name>
    <dbReference type="NCBI Taxonomy" id="562976"/>
    <lineage>
        <taxon>Eukaryota</taxon>
        <taxon>Fungi</taxon>
        <taxon>Fungi incertae sedis</taxon>
        <taxon>Mucoromycota</taxon>
        <taxon>Mucoromycotina</taxon>
        <taxon>Mucoromycetes</taxon>
        <taxon>Mucorales</taxon>
        <taxon>Mucorineae</taxon>
        <taxon>Mucoraceae</taxon>
        <taxon>Helicostylum</taxon>
    </lineage>
</organism>
<feature type="compositionally biased region" description="Polar residues" evidence="1">
    <location>
        <begin position="216"/>
        <end position="226"/>
    </location>
</feature>
<protein>
    <submittedName>
        <fullName evidence="2">Uncharacterized protein</fullName>
    </submittedName>
</protein>
<dbReference type="EMBL" id="BAABUJ010000023">
    <property type="protein sequence ID" value="GAA5802579.1"/>
    <property type="molecule type" value="Genomic_DNA"/>
</dbReference>
<comment type="caution">
    <text evidence="2">The sequence shown here is derived from an EMBL/GenBank/DDBJ whole genome shotgun (WGS) entry which is preliminary data.</text>
</comment>
<proteinExistence type="predicted"/>
<keyword evidence="3" id="KW-1185">Reference proteome</keyword>
<reference evidence="2 3" key="1">
    <citation type="submission" date="2024-04" db="EMBL/GenBank/DDBJ databases">
        <title>genome sequences of Mucor flavus KT1a and Helicostylum pulchrum KT1b strains isolation_sourced from the surface of a dry-aged beef.</title>
        <authorList>
            <person name="Toyotome T."/>
            <person name="Hosono M."/>
            <person name="Torimaru M."/>
            <person name="Fukuda K."/>
            <person name="Mikami N."/>
        </authorList>
    </citation>
    <scope>NUCLEOTIDE SEQUENCE [LARGE SCALE GENOMIC DNA]</scope>
    <source>
        <strain evidence="2 3">KT1b</strain>
    </source>
</reference>
<name>A0ABP9Y6I9_9FUNG</name>
<gene>
    <name evidence="2" type="ORF">HPULCUR_008049</name>
</gene>
<evidence type="ECO:0000256" key="1">
    <source>
        <dbReference type="SAM" id="MobiDB-lite"/>
    </source>
</evidence>